<dbReference type="EMBL" id="JAMXFF010000057">
    <property type="protein sequence ID" value="MCT7969693.1"/>
    <property type="molecule type" value="Genomic_DNA"/>
</dbReference>
<reference evidence="1 2" key="1">
    <citation type="journal article" date="2022" name="Front. Microbiol.">
        <title>High genomic differentiation and limited gene flow indicate recent cryptic speciation within the genus Laspinema (cyanobacteria).</title>
        <authorList>
            <person name="Stanojkovic A."/>
            <person name="Skoupy S."/>
            <person name="Skaloud P."/>
            <person name="Dvorak P."/>
        </authorList>
    </citation>
    <scope>NUCLEOTIDE SEQUENCE [LARGE SCALE GENOMIC DNA]</scope>
    <source>
        <strain evidence="1 2">D2a</strain>
    </source>
</reference>
<dbReference type="RefSeq" id="WP_368009141.1">
    <property type="nucleotide sequence ID" value="NZ_JAMXFF010000057.1"/>
</dbReference>
<accession>A0ABT2MYD0</accession>
<evidence type="ECO:0000313" key="1">
    <source>
        <dbReference type="EMBL" id="MCT7969693.1"/>
    </source>
</evidence>
<dbReference type="Proteomes" id="UP001525890">
    <property type="component" value="Unassembled WGS sequence"/>
</dbReference>
<evidence type="ECO:0000313" key="2">
    <source>
        <dbReference type="Proteomes" id="UP001525890"/>
    </source>
</evidence>
<protein>
    <submittedName>
        <fullName evidence="1">Uncharacterized protein</fullName>
    </submittedName>
</protein>
<sequence>MARYTGLFIVAVPQENFRPLLGEILEAANLNIIYETADYIMAREQPGEVPFTKLVTVEVLINRTAGVEDEVRMNVVMKNEELPLHLDNRCRQMFNLLSEAIAENRYWELLETAAS</sequence>
<proteinExistence type="predicted"/>
<name>A0ABT2MYD0_9CYAN</name>
<gene>
    <name evidence="1" type="ORF">NG799_25605</name>
</gene>
<organism evidence="1 2">
    <name type="scientific">Laspinema palackyanum D2a</name>
    <dbReference type="NCBI Taxonomy" id="2953684"/>
    <lineage>
        <taxon>Bacteria</taxon>
        <taxon>Bacillati</taxon>
        <taxon>Cyanobacteriota</taxon>
        <taxon>Cyanophyceae</taxon>
        <taxon>Oscillatoriophycideae</taxon>
        <taxon>Oscillatoriales</taxon>
        <taxon>Laspinemataceae</taxon>
        <taxon>Laspinema</taxon>
        <taxon>Laspinema palackyanum</taxon>
    </lineage>
</organism>
<comment type="caution">
    <text evidence="1">The sequence shown here is derived from an EMBL/GenBank/DDBJ whole genome shotgun (WGS) entry which is preliminary data.</text>
</comment>
<keyword evidence="2" id="KW-1185">Reference proteome</keyword>